<dbReference type="EMBL" id="REGN01001790">
    <property type="protein sequence ID" value="RNA32503.1"/>
    <property type="molecule type" value="Genomic_DNA"/>
</dbReference>
<evidence type="ECO:0000313" key="3">
    <source>
        <dbReference type="Proteomes" id="UP000276133"/>
    </source>
</evidence>
<dbReference type="Pfam" id="PF24548">
    <property type="entry name" value="EF_EFCAB10_C"/>
    <property type="match status" value="1"/>
</dbReference>
<sequence length="128" mass="14747">MIEQDIINRQNEAEDYLKKHKINDLFINITSHLVFNKPAISKDDPNESIIEFLEKLKKSKMANLYAPSLIEDQNLQSIFGMLDPSGKGFVTYRQYAEALKTLGIFDFDTDPEGRSEDKVKMDAFLREA</sequence>
<feature type="domain" description="EF-hand" evidence="1">
    <location>
        <begin position="70"/>
        <end position="105"/>
    </location>
</feature>
<dbReference type="OrthoDB" id="10260455at2759"/>
<dbReference type="Proteomes" id="UP000276133">
    <property type="component" value="Unassembled WGS sequence"/>
</dbReference>
<dbReference type="InterPro" id="IPR056587">
    <property type="entry name" value="EF_EFCAB10_C"/>
</dbReference>
<proteinExistence type="predicted"/>
<dbReference type="AlphaFoldDB" id="A0A3M7S9K8"/>
<comment type="caution">
    <text evidence="2">The sequence shown here is derived from an EMBL/GenBank/DDBJ whole genome shotgun (WGS) entry which is preliminary data.</text>
</comment>
<evidence type="ECO:0000313" key="2">
    <source>
        <dbReference type="EMBL" id="RNA32503.1"/>
    </source>
</evidence>
<dbReference type="CDD" id="cd22976">
    <property type="entry name" value="DD_EFCAB10"/>
    <property type="match status" value="1"/>
</dbReference>
<protein>
    <submittedName>
        <fullName evidence="2">EF-hand calcium-binding domain-containing 10-like</fullName>
    </submittedName>
</protein>
<dbReference type="SUPFAM" id="SSF47391">
    <property type="entry name" value="Dimerization-anchoring domain of cAMP-dependent PK regulatory subunit"/>
    <property type="match status" value="1"/>
</dbReference>
<gene>
    <name evidence="2" type="ORF">BpHYR1_016064</name>
</gene>
<accession>A0A3M7S9K8</accession>
<dbReference type="PANTHER" id="PTHR21847:SF1">
    <property type="entry name" value="EF-HAND CALCIUM-BINDING DOMAIN-CONTAINING PROTEIN 10"/>
    <property type="match status" value="1"/>
</dbReference>
<dbReference type="InterPro" id="IPR002048">
    <property type="entry name" value="EF_hand_dom"/>
</dbReference>
<dbReference type="PROSITE" id="PS50222">
    <property type="entry name" value="EF_HAND_2"/>
    <property type="match status" value="1"/>
</dbReference>
<name>A0A3M7S9K8_BRAPC</name>
<dbReference type="InterPro" id="IPR039879">
    <property type="entry name" value="EFC10"/>
</dbReference>
<dbReference type="GO" id="GO:0005509">
    <property type="term" value="F:calcium ion binding"/>
    <property type="evidence" value="ECO:0007669"/>
    <property type="project" value="InterPro"/>
</dbReference>
<dbReference type="PANTHER" id="PTHR21847">
    <property type="entry name" value="EF-HAND CALCIUM-BINDING DOMAIN-CONTAINING PROTEIN 10"/>
    <property type="match status" value="1"/>
</dbReference>
<keyword evidence="3" id="KW-1185">Reference proteome</keyword>
<dbReference type="InterPro" id="IPR011992">
    <property type="entry name" value="EF-hand-dom_pair"/>
</dbReference>
<dbReference type="SUPFAM" id="SSF47473">
    <property type="entry name" value="EF-hand"/>
    <property type="match status" value="1"/>
</dbReference>
<evidence type="ECO:0000259" key="1">
    <source>
        <dbReference type="PROSITE" id="PS50222"/>
    </source>
</evidence>
<reference evidence="2 3" key="1">
    <citation type="journal article" date="2018" name="Sci. Rep.">
        <title>Genomic signatures of local adaptation to the degree of environmental predictability in rotifers.</title>
        <authorList>
            <person name="Franch-Gras L."/>
            <person name="Hahn C."/>
            <person name="Garcia-Roger E.M."/>
            <person name="Carmona M.J."/>
            <person name="Serra M."/>
            <person name="Gomez A."/>
        </authorList>
    </citation>
    <scope>NUCLEOTIDE SEQUENCE [LARGE SCALE GENOMIC DNA]</scope>
    <source>
        <strain evidence="2">HYR1</strain>
    </source>
</reference>
<organism evidence="2 3">
    <name type="scientific">Brachionus plicatilis</name>
    <name type="common">Marine rotifer</name>
    <name type="synonym">Brachionus muelleri</name>
    <dbReference type="NCBI Taxonomy" id="10195"/>
    <lineage>
        <taxon>Eukaryota</taxon>
        <taxon>Metazoa</taxon>
        <taxon>Spiralia</taxon>
        <taxon>Gnathifera</taxon>
        <taxon>Rotifera</taxon>
        <taxon>Eurotatoria</taxon>
        <taxon>Monogononta</taxon>
        <taxon>Pseudotrocha</taxon>
        <taxon>Ploima</taxon>
        <taxon>Brachionidae</taxon>
        <taxon>Brachionus</taxon>
    </lineage>
</organism>
<dbReference type="STRING" id="10195.A0A3M7S9K8"/>
<dbReference type="InterPro" id="IPR049760">
    <property type="entry name" value="DD_EFCAB10"/>
</dbReference>